<name>A0A6A6H212_VIRVR</name>
<protein>
    <submittedName>
        <fullName evidence="3">Uncharacterized protein</fullName>
    </submittedName>
</protein>
<evidence type="ECO:0000313" key="3">
    <source>
        <dbReference type="EMBL" id="KAF2231911.1"/>
    </source>
</evidence>
<proteinExistence type="predicted"/>
<dbReference type="EMBL" id="ML991821">
    <property type="protein sequence ID" value="KAF2231911.1"/>
    <property type="molecule type" value="Genomic_DNA"/>
</dbReference>
<dbReference type="AlphaFoldDB" id="A0A6A6H212"/>
<dbReference type="Proteomes" id="UP000800092">
    <property type="component" value="Unassembled WGS sequence"/>
</dbReference>
<gene>
    <name evidence="3" type="ORF">EV356DRAFT_518122</name>
</gene>
<evidence type="ECO:0000256" key="2">
    <source>
        <dbReference type="SAM" id="SignalP"/>
    </source>
</evidence>
<evidence type="ECO:0000256" key="1">
    <source>
        <dbReference type="SAM" id="MobiDB-lite"/>
    </source>
</evidence>
<feature type="signal peptide" evidence="2">
    <location>
        <begin position="1"/>
        <end position="22"/>
    </location>
</feature>
<feature type="chain" id="PRO_5025581580" evidence="2">
    <location>
        <begin position="23"/>
        <end position="171"/>
    </location>
</feature>
<reference evidence="3" key="1">
    <citation type="journal article" date="2020" name="Stud. Mycol.">
        <title>101 Dothideomycetes genomes: a test case for predicting lifestyles and emergence of pathogens.</title>
        <authorList>
            <person name="Haridas S."/>
            <person name="Albert R."/>
            <person name="Binder M."/>
            <person name="Bloem J."/>
            <person name="Labutti K."/>
            <person name="Salamov A."/>
            <person name="Andreopoulos B."/>
            <person name="Baker S."/>
            <person name="Barry K."/>
            <person name="Bills G."/>
            <person name="Bluhm B."/>
            <person name="Cannon C."/>
            <person name="Castanera R."/>
            <person name="Culley D."/>
            <person name="Daum C."/>
            <person name="Ezra D."/>
            <person name="Gonzalez J."/>
            <person name="Henrissat B."/>
            <person name="Kuo A."/>
            <person name="Liang C."/>
            <person name="Lipzen A."/>
            <person name="Lutzoni F."/>
            <person name="Magnuson J."/>
            <person name="Mondo S."/>
            <person name="Nolan M."/>
            <person name="Ohm R."/>
            <person name="Pangilinan J."/>
            <person name="Park H.-J."/>
            <person name="Ramirez L."/>
            <person name="Alfaro M."/>
            <person name="Sun H."/>
            <person name="Tritt A."/>
            <person name="Yoshinaga Y."/>
            <person name="Zwiers L.-H."/>
            <person name="Turgeon B."/>
            <person name="Goodwin S."/>
            <person name="Spatafora J."/>
            <person name="Crous P."/>
            <person name="Grigoriev I."/>
        </authorList>
    </citation>
    <scope>NUCLEOTIDE SEQUENCE</scope>
    <source>
        <strain evidence="3">Tuck. ex Michener</strain>
    </source>
</reference>
<feature type="region of interest" description="Disordered" evidence="1">
    <location>
        <begin position="149"/>
        <end position="171"/>
    </location>
</feature>
<keyword evidence="2" id="KW-0732">Signal</keyword>
<accession>A0A6A6H212</accession>
<organism evidence="3 4">
    <name type="scientific">Viridothelium virens</name>
    <name type="common">Speckled blister lichen</name>
    <name type="synonym">Trypethelium virens</name>
    <dbReference type="NCBI Taxonomy" id="1048519"/>
    <lineage>
        <taxon>Eukaryota</taxon>
        <taxon>Fungi</taxon>
        <taxon>Dikarya</taxon>
        <taxon>Ascomycota</taxon>
        <taxon>Pezizomycotina</taxon>
        <taxon>Dothideomycetes</taxon>
        <taxon>Dothideomycetes incertae sedis</taxon>
        <taxon>Trypetheliales</taxon>
        <taxon>Trypetheliaceae</taxon>
        <taxon>Viridothelium</taxon>
    </lineage>
</organism>
<sequence>MFSSRSLFTLVLVLMGLSMVHGNSGGPPGCDPTCPSGIWHHSMGRGLSGGASWLGGLVGRAYSVMQSPNDGVKGMFADLTCYAAFFPLVHCTASPQLPYPFTAASFPSCICLYHQFIHSPPARDQSSHEAYAPYGNEVRATDDLPTIIPYDGPPDGITKTHDGIPTPAPEA</sequence>
<keyword evidence="4" id="KW-1185">Reference proteome</keyword>
<evidence type="ECO:0000313" key="4">
    <source>
        <dbReference type="Proteomes" id="UP000800092"/>
    </source>
</evidence>